<keyword evidence="1" id="KW-1133">Transmembrane helix</keyword>
<dbReference type="RefSeq" id="WP_406831449.1">
    <property type="nucleotide sequence ID" value="NZ_CP157483.1"/>
</dbReference>
<dbReference type="EMBL" id="CP157483">
    <property type="protein sequence ID" value="XBO43996.1"/>
    <property type="molecule type" value="Genomic_DNA"/>
</dbReference>
<evidence type="ECO:0000313" key="2">
    <source>
        <dbReference type="EMBL" id="XBO43996.1"/>
    </source>
</evidence>
<keyword evidence="1" id="KW-0812">Transmembrane</keyword>
<gene>
    <name evidence="2" type="ORF">ABEG17_01310</name>
</gene>
<reference evidence="2" key="1">
    <citation type="submission" date="2024-05" db="EMBL/GenBank/DDBJ databases">
        <authorList>
            <person name="Kim S."/>
            <person name="Heo J."/>
            <person name="Choi H."/>
            <person name="Choi Y."/>
            <person name="Kwon S.-W."/>
            <person name="Kim Y."/>
        </authorList>
    </citation>
    <scope>NUCLEOTIDE SEQUENCE</scope>
    <source>
        <strain evidence="2">KACC 23699</strain>
    </source>
</reference>
<organism evidence="2">
    <name type="scientific">Pedococcus sp. KACC 23699</name>
    <dbReference type="NCBI Taxonomy" id="3149228"/>
    <lineage>
        <taxon>Bacteria</taxon>
        <taxon>Bacillati</taxon>
        <taxon>Actinomycetota</taxon>
        <taxon>Actinomycetes</taxon>
        <taxon>Micrococcales</taxon>
        <taxon>Intrasporangiaceae</taxon>
        <taxon>Pedococcus</taxon>
    </lineage>
</organism>
<name>A0AAU7JU95_9MICO</name>
<sequence length="190" mass="19469">MSVTSRPVRESPRILRVLGLSPSQAAVRLLLVVASVALVAVTLLAATDDLLAGAVVLVALSGWAAWRPESPAAGLLVVGLTLGWVGTVPVPDSTRAWVLLLAAAWLLVVVHLCAALAASLPPGASVPSASLRRWARRGVVVMAATVPVWALAYGAGRQVVPGDVSLTYAAIAGAAVLALAVWLLSRDRSP</sequence>
<evidence type="ECO:0008006" key="3">
    <source>
        <dbReference type="Google" id="ProtNLM"/>
    </source>
</evidence>
<evidence type="ECO:0000256" key="1">
    <source>
        <dbReference type="SAM" id="Phobius"/>
    </source>
</evidence>
<feature type="transmembrane region" description="Helical" evidence="1">
    <location>
        <begin position="73"/>
        <end position="90"/>
    </location>
</feature>
<protein>
    <recommendedName>
        <fullName evidence="3">DUF3159 domain-containing protein</fullName>
    </recommendedName>
</protein>
<proteinExistence type="predicted"/>
<feature type="transmembrane region" description="Helical" evidence="1">
    <location>
        <begin position="25"/>
        <end position="44"/>
    </location>
</feature>
<accession>A0AAU7JU95</accession>
<feature type="transmembrane region" description="Helical" evidence="1">
    <location>
        <begin position="139"/>
        <end position="160"/>
    </location>
</feature>
<dbReference type="AlphaFoldDB" id="A0AAU7JU95"/>
<feature type="transmembrane region" description="Helical" evidence="1">
    <location>
        <begin position="96"/>
        <end position="118"/>
    </location>
</feature>
<feature type="transmembrane region" description="Helical" evidence="1">
    <location>
        <begin position="166"/>
        <end position="184"/>
    </location>
</feature>
<keyword evidence="1" id="KW-0472">Membrane</keyword>